<evidence type="ECO:0000256" key="1">
    <source>
        <dbReference type="SAM" id="Coils"/>
    </source>
</evidence>
<keyword evidence="1" id="KW-0175">Coiled coil</keyword>
<dbReference type="AlphaFoldDB" id="A0A1M5EYA4"/>
<reference evidence="3" key="1">
    <citation type="submission" date="2016-11" db="EMBL/GenBank/DDBJ databases">
        <authorList>
            <person name="Varghese N."/>
            <person name="Submissions S."/>
        </authorList>
    </citation>
    <scope>NUCLEOTIDE SEQUENCE [LARGE SCALE GENOMIC DNA]</scope>
    <source>
        <strain evidence="3">DSM 21264</strain>
    </source>
</reference>
<accession>A0A1M5EYA4</accession>
<gene>
    <name evidence="2" type="ORF">SAMN02745781_03308</name>
</gene>
<feature type="coiled-coil region" evidence="1">
    <location>
        <begin position="6"/>
        <end position="61"/>
    </location>
</feature>
<sequence>MSIKSRRAVANALTALQADVEQLQRNDERQEKVLDSHAKEIAELQETVKQMRNAAIAAEANNRVPYDEISKRYGGISKGRISQIKKEFSER</sequence>
<evidence type="ECO:0000313" key="2">
    <source>
        <dbReference type="EMBL" id="SHF84235.1"/>
    </source>
</evidence>
<evidence type="ECO:0000313" key="3">
    <source>
        <dbReference type="Proteomes" id="UP000184159"/>
    </source>
</evidence>
<proteinExistence type="predicted"/>
<protein>
    <submittedName>
        <fullName evidence="2">Uncharacterized protein</fullName>
    </submittedName>
</protein>
<dbReference type="RefSeq" id="WP_072961739.1">
    <property type="nucleotide sequence ID" value="NZ_FQUH01000018.1"/>
</dbReference>
<dbReference type="EMBL" id="FQUH01000018">
    <property type="protein sequence ID" value="SHF84235.1"/>
    <property type="molecule type" value="Genomic_DNA"/>
</dbReference>
<organism evidence="2 3">
    <name type="scientific">Vibrio gazogenes DSM 21264 = NBRC 103151</name>
    <dbReference type="NCBI Taxonomy" id="1123492"/>
    <lineage>
        <taxon>Bacteria</taxon>
        <taxon>Pseudomonadati</taxon>
        <taxon>Pseudomonadota</taxon>
        <taxon>Gammaproteobacteria</taxon>
        <taxon>Vibrionales</taxon>
        <taxon>Vibrionaceae</taxon>
        <taxon>Vibrio</taxon>
    </lineage>
</organism>
<keyword evidence="3" id="KW-1185">Reference proteome</keyword>
<dbReference type="Proteomes" id="UP000184159">
    <property type="component" value="Unassembled WGS sequence"/>
</dbReference>
<name>A0A1M5EYA4_VIBGA</name>